<dbReference type="Proteomes" id="UP000604825">
    <property type="component" value="Unassembled WGS sequence"/>
</dbReference>
<protein>
    <submittedName>
        <fullName evidence="1">Uncharacterized protein</fullName>
    </submittedName>
</protein>
<name>A0A811S1W2_9POAL</name>
<dbReference type="OrthoDB" id="689892at2759"/>
<gene>
    <name evidence="1" type="ORF">NCGR_LOCUS58824</name>
</gene>
<sequence length="67" mass="6925">MAAAVESVVVVNNMETLAQSMTALGIAEVVVIGRGDVSAFDSHGATSHLRFSHFTSLALACAYLKAS</sequence>
<evidence type="ECO:0000313" key="2">
    <source>
        <dbReference type="Proteomes" id="UP000604825"/>
    </source>
</evidence>
<dbReference type="EMBL" id="CAJGYO010000017">
    <property type="protein sequence ID" value="CAD6334726.1"/>
    <property type="molecule type" value="Genomic_DNA"/>
</dbReference>
<comment type="caution">
    <text evidence="1">The sequence shown here is derived from an EMBL/GenBank/DDBJ whole genome shotgun (WGS) entry which is preliminary data.</text>
</comment>
<organism evidence="1 2">
    <name type="scientific">Miscanthus lutarioriparius</name>
    <dbReference type="NCBI Taxonomy" id="422564"/>
    <lineage>
        <taxon>Eukaryota</taxon>
        <taxon>Viridiplantae</taxon>
        <taxon>Streptophyta</taxon>
        <taxon>Embryophyta</taxon>
        <taxon>Tracheophyta</taxon>
        <taxon>Spermatophyta</taxon>
        <taxon>Magnoliopsida</taxon>
        <taxon>Liliopsida</taxon>
        <taxon>Poales</taxon>
        <taxon>Poaceae</taxon>
        <taxon>PACMAD clade</taxon>
        <taxon>Panicoideae</taxon>
        <taxon>Andropogonodae</taxon>
        <taxon>Andropogoneae</taxon>
        <taxon>Saccharinae</taxon>
        <taxon>Miscanthus</taxon>
    </lineage>
</organism>
<evidence type="ECO:0000313" key="1">
    <source>
        <dbReference type="EMBL" id="CAD6334726.1"/>
    </source>
</evidence>
<keyword evidence="2" id="KW-1185">Reference proteome</keyword>
<reference evidence="1" key="1">
    <citation type="submission" date="2020-10" db="EMBL/GenBank/DDBJ databases">
        <authorList>
            <person name="Han B."/>
            <person name="Lu T."/>
            <person name="Zhao Q."/>
            <person name="Huang X."/>
            <person name="Zhao Y."/>
        </authorList>
    </citation>
    <scope>NUCLEOTIDE SEQUENCE</scope>
</reference>
<dbReference type="AlphaFoldDB" id="A0A811S1W2"/>
<accession>A0A811S1W2</accession>
<proteinExistence type="predicted"/>